<dbReference type="EMBL" id="JBBKTW010000002">
    <property type="protein sequence ID" value="MEN2987756.1"/>
    <property type="molecule type" value="Genomic_DNA"/>
</dbReference>
<dbReference type="Proteomes" id="UP001413721">
    <property type="component" value="Unassembled WGS sequence"/>
</dbReference>
<dbReference type="InterPro" id="IPR010982">
    <property type="entry name" value="Lambda_DNA-bd_dom_sf"/>
</dbReference>
<dbReference type="Gene3D" id="1.10.260.40">
    <property type="entry name" value="lambda repressor-like DNA-binding domains"/>
    <property type="match status" value="1"/>
</dbReference>
<accession>A0ABU9YGA5</accession>
<feature type="domain" description="HTH cro/C1-type" evidence="2">
    <location>
        <begin position="17"/>
        <end position="69"/>
    </location>
</feature>
<evidence type="ECO:0000313" key="3">
    <source>
        <dbReference type="EMBL" id="MEN2987756.1"/>
    </source>
</evidence>
<reference evidence="3 4" key="1">
    <citation type="submission" date="2024-03" db="EMBL/GenBank/DDBJ databases">
        <title>High-quality draft genome sequencing of Tistrella sp. BH-R2-4.</title>
        <authorList>
            <person name="Dong C."/>
        </authorList>
    </citation>
    <scope>NUCLEOTIDE SEQUENCE [LARGE SCALE GENOMIC DNA]</scope>
    <source>
        <strain evidence="3 4">BH-R2-4</strain>
    </source>
</reference>
<evidence type="ECO:0000256" key="1">
    <source>
        <dbReference type="SAM" id="MobiDB-lite"/>
    </source>
</evidence>
<proteinExistence type="predicted"/>
<evidence type="ECO:0000313" key="4">
    <source>
        <dbReference type="Proteomes" id="UP001413721"/>
    </source>
</evidence>
<dbReference type="SMART" id="SM00530">
    <property type="entry name" value="HTH_XRE"/>
    <property type="match status" value="1"/>
</dbReference>
<protein>
    <submittedName>
        <fullName evidence="3">Helix-turn-helix transcriptional regulator</fullName>
    </submittedName>
</protein>
<gene>
    <name evidence="3" type="ORF">WG926_05535</name>
</gene>
<dbReference type="PROSITE" id="PS50943">
    <property type="entry name" value="HTH_CROC1"/>
    <property type="match status" value="1"/>
</dbReference>
<keyword evidence="4" id="KW-1185">Reference proteome</keyword>
<comment type="caution">
    <text evidence="3">The sequence shown here is derived from an EMBL/GenBank/DDBJ whole genome shotgun (WGS) entry which is preliminary data.</text>
</comment>
<dbReference type="SUPFAM" id="SSF47413">
    <property type="entry name" value="lambda repressor-like DNA-binding domains"/>
    <property type="match status" value="1"/>
</dbReference>
<evidence type="ECO:0000259" key="2">
    <source>
        <dbReference type="PROSITE" id="PS50943"/>
    </source>
</evidence>
<dbReference type="InterPro" id="IPR001387">
    <property type="entry name" value="Cro/C1-type_HTH"/>
</dbReference>
<sequence>MRSSSDMLRDIGRRLGAARMDAGLTQEQVAELAGISRPRYRDIEKGTAAARATTLVNIARALGLEMMLVPQAMVPAVEALMRPDDDDDLPAFVVQADDEDDHGPPSSRA</sequence>
<dbReference type="CDD" id="cd00093">
    <property type="entry name" value="HTH_XRE"/>
    <property type="match status" value="1"/>
</dbReference>
<organism evidence="3 4">
    <name type="scientific">Tistrella arctica</name>
    <dbReference type="NCBI Taxonomy" id="3133430"/>
    <lineage>
        <taxon>Bacteria</taxon>
        <taxon>Pseudomonadati</taxon>
        <taxon>Pseudomonadota</taxon>
        <taxon>Alphaproteobacteria</taxon>
        <taxon>Geminicoccales</taxon>
        <taxon>Geminicoccaceae</taxon>
        <taxon>Tistrella</taxon>
    </lineage>
</organism>
<name>A0ABU9YGA5_9PROT</name>
<dbReference type="RefSeq" id="WP_345932490.1">
    <property type="nucleotide sequence ID" value="NZ_JBBKTV010000003.1"/>
</dbReference>
<feature type="region of interest" description="Disordered" evidence="1">
    <location>
        <begin position="85"/>
        <end position="109"/>
    </location>
</feature>
<dbReference type="Pfam" id="PF01381">
    <property type="entry name" value="HTH_3"/>
    <property type="match status" value="1"/>
</dbReference>